<dbReference type="Pfam" id="PF25780">
    <property type="entry name" value="TPR_IPO5"/>
    <property type="match status" value="1"/>
</dbReference>
<gene>
    <name evidence="11" type="ORF">Poli38472_006266</name>
</gene>
<feature type="repeat" description="HEAT" evidence="8">
    <location>
        <begin position="400"/>
        <end position="438"/>
    </location>
</feature>
<evidence type="ECO:0000256" key="9">
    <source>
        <dbReference type="SAM" id="MobiDB-lite"/>
    </source>
</evidence>
<feature type="region of interest" description="Disordered" evidence="9">
    <location>
        <begin position="624"/>
        <end position="645"/>
    </location>
</feature>
<dbReference type="Pfam" id="PF25574">
    <property type="entry name" value="TPR_IMB1"/>
    <property type="match status" value="1"/>
</dbReference>
<protein>
    <recommendedName>
        <fullName evidence="10">Importin N-terminal domain-containing protein</fullName>
    </recommendedName>
</protein>
<feature type="compositionally biased region" description="Acidic residues" evidence="9">
    <location>
        <begin position="628"/>
        <end position="645"/>
    </location>
</feature>
<evidence type="ECO:0000256" key="4">
    <source>
        <dbReference type="ARBA" id="ARBA00022490"/>
    </source>
</evidence>
<evidence type="ECO:0000313" key="11">
    <source>
        <dbReference type="EMBL" id="TMW68798.1"/>
    </source>
</evidence>
<dbReference type="InterPro" id="IPR011989">
    <property type="entry name" value="ARM-like"/>
</dbReference>
<keyword evidence="4" id="KW-0963">Cytoplasm</keyword>
<dbReference type="Proteomes" id="UP000794436">
    <property type="component" value="Unassembled WGS sequence"/>
</dbReference>
<dbReference type="GO" id="GO:0005737">
    <property type="term" value="C:cytoplasm"/>
    <property type="evidence" value="ECO:0007669"/>
    <property type="project" value="UniProtKB-SubCell"/>
</dbReference>
<keyword evidence="3" id="KW-0813">Transport</keyword>
<dbReference type="PROSITE" id="PS50166">
    <property type="entry name" value="IMPORTIN_B_NT"/>
    <property type="match status" value="1"/>
</dbReference>
<evidence type="ECO:0000256" key="8">
    <source>
        <dbReference type="PROSITE-ProRule" id="PRU00103"/>
    </source>
</evidence>
<dbReference type="InterPro" id="IPR001494">
    <property type="entry name" value="Importin-beta_N"/>
</dbReference>
<evidence type="ECO:0000256" key="6">
    <source>
        <dbReference type="ARBA" id="ARBA00022927"/>
    </source>
</evidence>
<dbReference type="InterPro" id="IPR040122">
    <property type="entry name" value="Importin_beta"/>
</dbReference>
<dbReference type="InterPro" id="IPR057672">
    <property type="entry name" value="TPR_IPO4/5"/>
</dbReference>
<sequence>MADYAPEQLEALLLQLTNPDTQQIKQAEEHVKVYLKKITSVAGLMTQLQHSARPEVRQMASLLLRKKIFKHWPKLDAATQGAVKQTLLSRTVEDPIHVVRFNVASLIASLATHEFKTGSWPELMIFINQTASSADENHREVSMKLLQLLGESMGTVLQPHFNDLKQLYATALQDPQSLKVRIASMRAACALIEFLEEVDLRQFQALVPLMIEVLQQCVVNGAETEAVELLDVLSEVANHPFPVLDQAFASFIEMLLQILLHEALETRTRASAAYAIGEFVKRKPKAIGKKNLVGKIFTTMLDIIAKDDRAMCGLISNILDRDTNDSDDDEDDESPGHLAQQTLDTLALSVPAKYVNGVVFGVCNEYMQSPDPTRRKAGVLALGILSEGCCEVMCHNIKELIPAAYAAAQDADQRVRGAAVFSLGQFAEFLQPSIAEYYSQILPIAITMLDDNTKEIKAAALYVVDEITQSMETHEAAPYLDTLVSKLVTVLRTSSPQLQKMCLDALGSIAVGAKDAFLPYLNAVAELIQPFSSITDPKFFFLRGAAMECLGYLAVALGQEPFRPYYAPSMAFVMASFEFDDSELKEQAFVFFINLSSVYKEEFAPYLDQAATFVLQTLESDEGLNVMNDDDLPEGLQSDDEDEEVDDDDNLLHHISIRTDALNAKVRAIAAVEEMALNCGQIFEQYIPKFLEALARLTEYIHEDVRGAVAEALAGLVICSFDAAHPGTTETQVWVKGDFDKSILTDRNKLILDAVVKGLVEELIQDPEEVVVEKAFNALKIMSGRIGPVVTLDYMSLITETVEKILKHEHDCQVGLEEDEEEGADGGSVLEAASELVGVLGKCYGEQFHQTFDALFPLLLAFATGLRAERDRAAVVGCFAEVLREIGAAGLTYVERVFPVVLQGLTSENYVLRANSAFCVGILAEISGANLVGAYEQILHALRPLFDKESNDDVVVDNAAAAVARLITTNIAAVPLEAVMPVFLGALPLTADFDENPIVFKCLNGLVQSRNPVVMNAMPQVLEVYAKSFLETSNVEEDEQEQIKVQLRGLLAEFDAQVKGVVAQLNPELQAALNSAL</sequence>
<evidence type="ECO:0000259" key="10">
    <source>
        <dbReference type="PROSITE" id="PS50166"/>
    </source>
</evidence>
<keyword evidence="7" id="KW-0539">Nucleus</keyword>
<keyword evidence="5" id="KW-0677">Repeat</keyword>
<organism evidence="11 12">
    <name type="scientific">Pythium oligandrum</name>
    <name type="common">Mycoparasitic fungus</name>
    <dbReference type="NCBI Taxonomy" id="41045"/>
    <lineage>
        <taxon>Eukaryota</taxon>
        <taxon>Sar</taxon>
        <taxon>Stramenopiles</taxon>
        <taxon>Oomycota</taxon>
        <taxon>Peronosporomycetes</taxon>
        <taxon>Pythiales</taxon>
        <taxon>Pythiaceae</taxon>
        <taxon>Pythium</taxon>
    </lineage>
</organism>
<dbReference type="InterPro" id="IPR016024">
    <property type="entry name" value="ARM-type_fold"/>
</dbReference>
<comment type="caution">
    <text evidence="11">The sequence shown here is derived from an EMBL/GenBank/DDBJ whole genome shotgun (WGS) entry which is preliminary data.</text>
</comment>
<dbReference type="InterPro" id="IPR058584">
    <property type="entry name" value="IMB1_TNPO1-like_TPR"/>
</dbReference>
<dbReference type="OrthoDB" id="7862313at2759"/>
<dbReference type="Gene3D" id="1.25.10.10">
    <property type="entry name" value="Leucine-rich Repeat Variant"/>
    <property type="match status" value="1"/>
</dbReference>
<dbReference type="PROSITE" id="PS50077">
    <property type="entry name" value="HEAT_REPEAT"/>
    <property type="match status" value="2"/>
</dbReference>
<dbReference type="PANTHER" id="PTHR10527">
    <property type="entry name" value="IMPORTIN BETA"/>
    <property type="match status" value="1"/>
</dbReference>
<name>A0A8K1CV30_PYTOL</name>
<feature type="repeat" description="HEAT" evidence="8">
    <location>
        <begin position="441"/>
        <end position="479"/>
    </location>
</feature>
<dbReference type="InterPro" id="IPR021133">
    <property type="entry name" value="HEAT_type_2"/>
</dbReference>
<proteinExistence type="predicted"/>
<feature type="domain" description="Importin N-terminal" evidence="10">
    <location>
        <begin position="27"/>
        <end position="93"/>
    </location>
</feature>
<dbReference type="GO" id="GO:0006606">
    <property type="term" value="P:protein import into nucleus"/>
    <property type="evidence" value="ECO:0007669"/>
    <property type="project" value="InterPro"/>
</dbReference>
<evidence type="ECO:0000256" key="3">
    <source>
        <dbReference type="ARBA" id="ARBA00022448"/>
    </source>
</evidence>
<evidence type="ECO:0000313" key="12">
    <source>
        <dbReference type="Proteomes" id="UP000794436"/>
    </source>
</evidence>
<dbReference type="Pfam" id="PF03810">
    <property type="entry name" value="IBN_N"/>
    <property type="match status" value="1"/>
</dbReference>
<accession>A0A8K1CV30</accession>
<keyword evidence="12" id="KW-1185">Reference proteome</keyword>
<evidence type="ECO:0000256" key="1">
    <source>
        <dbReference type="ARBA" id="ARBA00004123"/>
    </source>
</evidence>
<comment type="subcellular location">
    <subcellularLocation>
        <location evidence="2">Cytoplasm</location>
    </subcellularLocation>
    <subcellularLocation>
        <location evidence="1">Nucleus</location>
    </subcellularLocation>
</comment>
<reference evidence="11" key="1">
    <citation type="submission" date="2019-03" db="EMBL/GenBank/DDBJ databases">
        <title>Long read genome sequence of the mycoparasitic Pythium oligandrum ATCC 38472 isolated from sugarbeet rhizosphere.</title>
        <authorList>
            <person name="Gaulin E."/>
        </authorList>
    </citation>
    <scope>NUCLEOTIDE SEQUENCE</scope>
    <source>
        <strain evidence="11">ATCC 38472_TT</strain>
    </source>
</reference>
<dbReference type="GO" id="GO:0031267">
    <property type="term" value="F:small GTPase binding"/>
    <property type="evidence" value="ECO:0007669"/>
    <property type="project" value="InterPro"/>
</dbReference>
<evidence type="ECO:0000256" key="7">
    <source>
        <dbReference type="ARBA" id="ARBA00023242"/>
    </source>
</evidence>
<evidence type="ECO:0000256" key="2">
    <source>
        <dbReference type="ARBA" id="ARBA00004496"/>
    </source>
</evidence>
<evidence type="ECO:0000256" key="5">
    <source>
        <dbReference type="ARBA" id="ARBA00022737"/>
    </source>
</evidence>
<dbReference type="SUPFAM" id="SSF48371">
    <property type="entry name" value="ARM repeat"/>
    <property type="match status" value="2"/>
</dbReference>
<dbReference type="EMBL" id="SPLM01000002">
    <property type="protein sequence ID" value="TMW68798.1"/>
    <property type="molecule type" value="Genomic_DNA"/>
</dbReference>
<keyword evidence="6" id="KW-0653">Protein transport</keyword>
<dbReference type="AlphaFoldDB" id="A0A8K1CV30"/>